<dbReference type="SUPFAM" id="SSF51735">
    <property type="entry name" value="NAD(P)-binding Rossmann-fold domains"/>
    <property type="match status" value="1"/>
</dbReference>
<dbReference type="Pfam" id="PF00106">
    <property type="entry name" value="adh_short"/>
    <property type="match status" value="1"/>
</dbReference>
<proteinExistence type="inferred from homology"/>
<evidence type="ECO:0000256" key="1">
    <source>
        <dbReference type="ARBA" id="ARBA00006484"/>
    </source>
</evidence>
<dbReference type="AlphaFoldDB" id="A0AAD9FKD6"/>
<dbReference type="InterPro" id="IPR002347">
    <property type="entry name" value="SDR_fam"/>
</dbReference>
<evidence type="ECO:0008006" key="6">
    <source>
        <dbReference type="Google" id="ProtNLM"/>
    </source>
</evidence>
<evidence type="ECO:0000256" key="2">
    <source>
        <dbReference type="ARBA" id="ARBA00022857"/>
    </source>
</evidence>
<comment type="similarity">
    <text evidence="1">Belongs to the short-chain dehydrogenases/reductases (SDR) family.</text>
</comment>
<comment type="caution">
    <text evidence="4">The sequence shown here is derived from an EMBL/GenBank/DDBJ whole genome shotgun (WGS) entry which is preliminary data.</text>
</comment>
<keyword evidence="5" id="KW-1185">Reference proteome</keyword>
<dbReference type="InterPro" id="IPR036291">
    <property type="entry name" value="NAD(P)-bd_dom_sf"/>
</dbReference>
<sequence>MSIRSTSLCRASIRQLTHQFAQSSFHRPTLFSPRTFTTSTFKMAPPAPAGLFSNRYKLEDIPDLSGKVAVVTGGTRGIGESLVAALAKKNAEIHILGAQEQHGQEAIEKVSNEAPGSRSKLHFHQVDLGSLQNVLDLIPTLAALPRIDMLYLIAGIGVAPFGLTKDGLGNHFAVNHLAHFLLVDGLLPKMIETSKQKAATGDDTERWSTRIVAESSELHRASPSDVKCESVEEFSHEIDPTKLYGRSKLLDMLFIKELVKHLPPLDSPNPILALSVHPGAVATEQQKGATQAYGIVGKLLEGAASLGFMDPSQGAESASWAGTSPNVGERREEVQGQYFTEADGKVGTESEQGKSEQLAKNLWNLSVKTLKEKVNYDVKM</sequence>
<keyword evidence="3" id="KW-0560">Oxidoreductase</keyword>
<accession>A0AAD9FKD6</accession>
<reference evidence="4" key="1">
    <citation type="submission" date="2023-02" db="EMBL/GenBank/DDBJ databases">
        <title>Identification and recombinant expression of a fungal hydrolase from Papiliotrema laurentii that hydrolyzes apple cutin and clears colloidal polyester polyurethane.</title>
        <authorList>
            <consortium name="DOE Joint Genome Institute"/>
            <person name="Roman V.A."/>
            <person name="Bojanowski C."/>
            <person name="Crable B.R."/>
            <person name="Wagner D.N."/>
            <person name="Hung C.S."/>
            <person name="Nadeau L.J."/>
            <person name="Schratz L."/>
            <person name="Haridas S."/>
            <person name="Pangilinan J."/>
            <person name="Lipzen A."/>
            <person name="Na H."/>
            <person name="Yan M."/>
            <person name="Ng V."/>
            <person name="Grigoriev I.V."/>
            <person name="Spatafora J.W."/>
            <person name="Barlow D."/>
            <person name="Biffinger J."/>
            <person name="Kelley-Loughnane N."/>
            <person name="Varaljay V.A."/>
            <person name="Crookes-Goodson W.J."/>
        </authorList>
    </citation>
    <scope>NUCLEOTIDE SEQUENCE</scope>
    <source>
        <strain evidence="4">5307AH</strain>
    </source>
</reference>
<evidence type="ECO:0000256" key="3">
    <source>
        <dbReference type="ARBA" id="ARBA00023002"/>
    </source>
</evidence>
<dbReference type="PANTHER" id="PTHR24320:SF282">
    <property type="entry name" value="WW DOMAIN-CONTAINING OXIDOREDUCTASE"/>
    <property type="match status" value="1"/>
</dbReference>
<dbReference type="EMBL" id="JAODAN010000008">
    <property type="protein sequence ID" value="KAK1922525.1"/>
    <property type="molecule type" value="Genomic_DNA"/>
</dbReference>
<organism evidence="4 5">
    <name type="scientific">Papiliotrema laurentii</name>
    <name type="common">Cryptococcus laurentii</name>
    <dbReference type="NCBI Taxonomy" id="5418"/>
    <lineage>
        <taxon>Eukaryota</taxon>
        <taxon>Fungi</taxon>
        <taxon>Dikarya</taxon>
        <taxon>Basidiomycota</taxon>
        <taxon>Agaricomycotina</taxon>
        <taxon>Tremellomycetes</taxon>
        <taxon>Tremellales</taxon>
        <taxon>Rhynchogastremaceae</taxon>
        <taxon>Papiliotrema</taxon>
    </lineage>
</organism>
<evidence type="ECO:0000313" key="5">
    <source>
        <dbReference type="Proteomes" id="UP001182556"/>
    </source>
</evidence>
<dbReference type="PRINTS" id="PR00081">
    <property type="entry name" value="GDHRDH"/>
</dbReference>
<evidence type="ECO:0000313" key="4">
    <source>
        <dbReference type="EMBL" id="KAK1922525.1"/>
    </source>
</evidence>
<keyword evidence="2" id="KW-0521">NADP</keyword>
<name>A0AAD9FKD6_PAPLA</name>
<dbReference type="Proteomes" id="UP001182556">
    <property type="component" value="Unassembled WGS sequence"/>
</dbReference>
<protein>
    <recommendedName>
        <fullName evidence="6">NAD(P)-binding protein</fullName>
    </recommendedName>
</protein>
<dbReference type="GO" id="GO:0016491">
    <property type="term" value="F:oxidoreductase activity"/>
    <property type="evidence" value="ECO:0007669"/>
    <property type="project" value="UniProtKB-KW"/>
</dbReference>
<gene>
    <name evidence="4" type="ORF">DB88DRAFT_495435</name>
</gene>
<dbReference type="PANTHER" id="PTHR24320">
    <property type="entry name" value="RETINOL DEHYDROGENASE"/>
    <property type="match status" value="1"/>
</dbReference>
<dbReference type="Gene3D" id="3.40.50.720">
    <property type="entry name" value="NAD(P)-binding Rossmann-like Domain"/>
    <property type="match status" value="1"/>
</dbReference>